<dbReference type="AlphaFoldDB" id="A0A975CYK2"/>
<organism evidence="1 2">
    <name type="scientific">Rhizorhabdus wittichii</name>
    <dbReference type="NCBI Taxonomy" id="160791"/>
    <lineage>
        <taxon>Bacteria</taxon>
        <taxon>Pseudomonadati</taxon>
        <taxon>Pseudomonadota</taxon>
        <taxon>Alphaproteobacteria</taxon>
        <taxon>Sphingomonadales</taxon>
        <taxon>Sphingomonadaceae</taxon>
        <taxon>Rhizorhabdus</taxon>
    </lineage>
</organism>
<accession>A0A975CYK2</accession>
<gene>
    <name evidence="1" type="ORF">HRJ34_14885</name>
</gene>
<protein>
    <submittedName>
        <fullName evidence="1">Uncharacterized protein</fullName>
    </submittedName>
</protein>
<proteinExistence type="predicted"/>
<dbReference type="Proteomes" id="UP000664914">
    <property type="component" value="Chromosome"/>
</dbReference>
<evidence type="ECO:0000313" key="2">
    <source>
        <dbReference type="Proteomes" id="UP000664914"/>
    </source>
</evidence>
<reference evidence="1" key="1">
    <citation type="submission" date="2020-07" db="EMBL/GenBank/DDBJ databases">
        <authorList>
            <person name="Camacho E."/>
        </authorList>
    </citation>
    <scope>NUCLEOTIDE SEQUENCE</scope>
    <source>
        <strain evidence="1">MPO218</strain>
    </source>
</reference>
<evidence type="ECO:0000313" key="1">
    <source>
        <dbReference type="EMBL" id="QTH19659.1"/>
    </source>
</evidence>
<sequence>MTGLPAGRKVLLRLIDVLTAAAAAEDSPGHGLLICCDRPFAQPFTPEETEVGGLHVRMGTTNFTRWDQSHLIHACEFAFDIATAEGELNSINARQAAIVAWLIGVLHADITLGGLTRDLAFTGVTPDEEQGADAGLIMALAQIQWITPDADFLTIIGPLGPIS</sequence>
<name>A0A975CYK2_9SPHN</name>
<dbReference type="EMBL" id="CP059319">
    <property type="protein sequence ID" value="QTH19659.1"/>
    <property type="molecule type" value="Genomic_DNA"/>
</dbReference>
<reference evidence="1" key="2">
    <citation type="submission" date="2021-04" db="EMBL/GenBank/DDBJ databases">
        <title>Isolation and genomic analysis of the ibuprofen-degrading bacterium Sphingomonas strain MPO218.</title>
        <authorList>
            <person name="Aulestia M."/>
            <person name="Flores A."/>
            <person name="Mangas E.L."/>
            <person name="Perez-Pulido A.J."/>
            <person name="Santero E."/>
            <person name="Camacho E.M."/>
        </authorList>
    </citation>
    <scope>NUCLEOTIDE SEQUENCE</scope>
    <source>
        <strain evidence="1">MPO218</strain>
    </source>
</reference>